<protein>
    <submittedName>
        <fullName evidence="2">Uncharacterized protein</fullName>
    </submittedName>
</protein>
<dbReference type="AlphaFoldDB" id="A0A5C1AA32"/>
<gene>
    <name evidence="2" type="ORF">PX52LOC_00756</name>
</gene>
<keyword evidence="1" id="KW-0812">Transmembrane</keyword>
<evidence type="ECO:0000256" key="1">
    <source>
        <dbReference type="SAM" id="Phobius"/>
    </source>
</evidence>
<keyword evidence="3" id="KW-1185">Reference proteome</keyword>
<feature type="transmembrane region" description="Helical" evidence="1">
    <location>
        <begin position="50"/>
        <end position="67"/>
    </location>
</feature>
<evidence type="ECO:0000313" key="3">
    <source>
        <dbReference type="Proteomes" id="UP000324974"/>
    </source>
</evidence>
<dbReference type="Proteomes" id="UP000324974">
    <property type="component" value="Chromosome"/>
</dbReference>
<sequence>MGKMREVKAWALLILWLTLFALGWGLALVGLIVAGVACEFIREMRGGPAVGYLAVGFAALWSGIRLIKFTTSTRANGSGAVVNHSLYRRSS</sequence>
<evidence type="ECO:0000313" key="2">
    <source>
        <dbReference type="EMBL" id="QEL13898.1"/>
    </source>
</evidence>
<organism evidence="2 3">
    <name type="scientific">Limnoglobus roseus</name>
    <dbReference type="NCBI Taxonomy" id="2598579"/>
    <lineage>
        <taxon>Bacteria</taxon>
        <taxon>Pseudomonadati</taxon>
        <taxon>Planctomycetota</taxon>
        <taxon>Planctomycetia</taxon>
        <taxon>Gemmatales</taxon>
        <taxon>Gemmataceae</taxon>
        <taxon>Limnoglobus</taxon>
    </lineage>
</organism>
<name>A0A5C1AA32_9BACT</name>
<proteinExistence type="predicted"/>
<keyword evidence="1" id="KW-0472">Membrane</keyword>
<reference evidence="3" key="1">
    <citation type="submission" date="2019-08" db="EMBL/GenBank/DDBJ databases">
        <title>Limnoglobus roseus gen. nov., sp. nov., a novel freshwater planctomycete with a giant genome from the family Gemmataceae.</title>
        <authorList>
            <person name="Kulichevskaya I.S."/>
            <person name="Naumoff D.G."/>
            <person name="Miroshnikov K."/>
            <person name="Ivanova A."/>
            <person name="Philippov D.A."/>
            <person name="Hakobyan A."/>
            <person name="Rijpstra I.C."/>
            <person name="Sinninghe Damste J.S."/>
            <person name="Liesack W."/>
            <person name="Dedysh S.N."/>
        </authorList>
    </citation>
    <scope>NUCLEOTIDE SEQUENCE [LARGE SCALE GENOMIC DNA]</scope>
    <source>
        <strain evidence="3">PX52</strain>
    </source>
</reference>
<dbReference type="KEGG" id="lrs:PX52LOC_00756"/>
<accession>A0A5C1AA32</accession>
<dbReference type="EMBL" id="CP042425">
    <property type="protein sequence ID" value="QEL13898.1"/>
    <property type="molecule type" value="Genomic_DNA"/>
</dbReference>
<keyword evidence="1" id="KW-1133">Transmembrane helix</keyword>